<dbReference type="PANTHER" id="PTHR34473">
    <property type="entry name" value="UPF0699 TRANSMEMBRANE PROTEIN YDBS"/>
    <property type="match status" value="1"/>
</dbReference>
<feature type="domain" description="YdbS-like PH" evidence="2">
    <location>
        <begin position="430"/>
        <end position="506"/>
    </location>
</feature>
<feature type="transmembrane region" description="Helical" evidence="1">
    <location>
        <begin position="17"/>
        <end position="37"/>
    </location>
</feature>
<dbReference type="OrthoDB" id="4121259at2"/>
<dbReference type="Proteomes" id="UP000294947">
    <property type="component" value="Unassembled WGS sequence"/>
</dbReference>
<organism evidence="3 4">
    <name type="scientific">Saccharopolyspora elongata</name>
    <dbReference type="NCBI Taxonomy" id="2530387"/>
    <lineage>
        <taxon>Bacteria</taxon>
        <taxon>Bacillati</taxon>
        <taxon>Actinomycetota</taxon>
        <taxon>Actinomycetes</taxon>
        <taxon>Pseudonocardiales</taxon>
        <taxon>Pseudonocardiaceae</taxon>
        <taxon>Saccharopolyspora</taxon>
    </lineage>
</organism>
<evidence type="ECO:0000313" key="3">
    <source>
        <dbReference type="EMBL" id="TDD54388.1"/>
    </source>
</evidence>
<dbReference type="EMBL" id="SMKW01000006">
    <property type="protein sequence ID" value="TDD54388.1"/>
    <property type="molecule type" value="Genomic_DNA"/>
</dbReference>
<comment type="caution">
    <text evidence="3">The sequence shown here is derived from an EMBL/GenBank/DDBJ whole genome shotgun (WGS) entry which is preliminary data.</text>
</comment>
<gene>
    <name evidence="3" type="ORF">E1288_07310</name>
</gene>
<reference evidence="3 4" key="1">
    <citation type="submission" date="2019-03" db="EMBL/GenBank/DDBJ databases">
        <title>Draft genome sequences of novel Actinobacteria.</title>
        <authorList>
            <person name="Sahin N."/>
            <person name="Ay H."/>
            <person name="Saygin H."/>
        </authorList>
    </citation>
    <scope>NUCLEOTIDE SEQUENCE [LARGE SCALE GENOMIC DNA]</scope>
    <source>
        <strain evidence="3 4">7K502</strain>
    </source>
</reference>
<dbReference type="PIRSF" id="PIRSF026631">
    <property type="entry name" value="UCP026631"/>
    <property type="match status" value="1"/>
</dbReference>
<keyword evidence="1" id="KW-0812">Transmembrane</keyword>
<feature type="transmembrane region" description="Helical" evidence="1">
    <location>
        <begin position="200"/>
        <end position="222"/>
    </location>
</feature>
<accession>A0A4R4Z845</accession>
<keyword evidence="1" id="KW-1133">Transmembrane helix</keyword>
<feature type="transmembrane region" description="Helical" evidence="1">
    <location>
        <begin position="49"/>
        <end position="69"/>
    </location>
</feature>
<dbReference type="InterPro" id="IPR014529">
    <property type="entry name" value="UCP026631"/>
</dbReference>
<feature type="transmembrane region" description="Helical" evidence="1">
    <location>
        <begin position="412"/>
        <end position="430"/>
    </location>
</feature>
<proteinExistence type="predicted"/>
<dbReference type="PANTHER" id="PTHR34473:SF2">
    <property type="entry name" value="UPF0699 TRANSMEMBRANE PROTEIN YDBT"/>
    <property type="match status" value="1"/>
</dbReference>
<dbReference type="InterPro" id="IPR005182">
    <property type="entry name" value="YdbS-like_PH"/>
</dbReference>
<sequence>MSSVIDGQWRRLDPKTVAAAAVLVLAPLVPTAGIMFLSDAEPTTLLVTALIWIGGAVLIAGFSAAEWWLTWYRITDERFELRHGVLTRNHRWIPRERIRSVDLTADPGRRLFGITTVKVGTGGQASDASELKLDAISRHHAESLRQELLFGSSSTSDTVAYREPVTMPSIAASTGGGSTTASTEVGEATLARLNPTWFRFSALTLSFMLIVWGAIASGIGSFKDLLKSFGVFESLGQAVQATSLWLVIGVGAAIALVVGVLGAIALSVEMWWGFRLTRERGDTLRVKRGLLTTRSVSLEERRLRGVELAEPLLLRWARGARLHAVATGLNQKQEEHQPDNKTLLPPAPRAETHRVAAEVLRERETPFGGELHRHPRAALRRRITWALVSAVPFIAAAVAAAVIGWLPVAATVAVGVVAVAVAIGFALDAYRNLGHAITDRYLIARSGTGIRRTVALQREGIIGWRIRRTVFQRRSDLLTIGATTAAGNSVYEVPDVSTETGLRLAEEAVPGLLAPFLQRG</sequence>
<name>A0A4R4Z845_9PSEU</name>
<dbReference type="Pfam" id="PF03703">
    <property type="entry name" value="bPH_2"/>
    <property type="match status" value="2"/>
</dbReference>
<feature type="domain" description="YdbS-like PH" evidence="2">
    <location>
        <begin position="67"/>
        <end position="147"/>
    </location>
</feature>
<keyword evidence="1" id="KW-0472">Membrane</keyword>
<dbReference type="AlphaFoldDB" id="A0A4R4Z845"/>
<evidence type="ECO:0000259" key="2">
    <source>
        <dbReference type="Pfam" id="PF03703"/>
    </source>
</evidence>
<feature type="transmembrane region" description="Helical" evidence="1">
    <location>
        <begin position="383"/>
        <end position="406"/>
    </location>
</feature>
<feature type="transmembrane region" description="Helical" evidence="1">
    <location>
        <begin position="242"/>
        <end position="268"/>
    </location>
</feature>
<evidence type="ECO:0000313" key="4">
    <source>
        <dbReference type="Proteomes" id="UP000294947"/>
    </source>
</evidence>
<dbReference type="RefSeq" id="WP_132482530.1">
    <property type="nucleotide sequence ID" value="NZ_SMKW01000006.1"/>
</dbReference>
<keyword evidence="4" id="KW-1185">Reference proteome</keyword>
<evidence type="ECO:0000256" key="1">
    <source>
        <dbReference type="SAM" id="Phobius"/>
    </source>
</evidence>
<protein>
    <recommendedName>
        <fullName evidence="2">YdbS-like PH domain-containing protein</fullName>
    </recommendedName>
</protein>